<dbReference type="HAMAP" id="MF_00003">
    <property type="entry name" value="RbfA"/>
    <property type="match status" value="1"/>
</dbReference>
<dbReference type="InterPro" id="IPR023799">
    <property type="entry name" value="RbfA_dom_sf"/>
</dbReference>
<organism evidence="3 4">
    <name type="scientific">Bianquea renquensis</name>
    <dbReference type="NCBI Taxonomy" id="2763661"/>
    <lineage>
        <taxon>Bacteria</taxon>
        <taxon>Bacillati</taxon>
        <taxon>Bacillota</taxon>
        <taxon>Clostridia</taxon>
        <taxon>Eubacteriales</taxon>
        <taxon>Bianqueaceae</taxon>
        <taxon>Bianquea</taxon>
    </lineage>
</organism>
<dbReference type="PANTHER" id="PTHR33515">
    <property type="entry name" value="RIBOSOME-BINDING FACTOR A, CHLOROPLASTIC-RELATED"/>
    <property type="match status" value="1"/>
</dbReference>
<evidence type="ECO:0000313" key="3">
    <source>
        <dbReference type="EMBL" id="MBC8544751.1"/>
    </source>
</evidence>
<accession>A0A926DVB8</accession>
<comment type="function">
    <text evidence="2">One of several proteins that assist in the late maturation steps of the functional core of the 30S ribosomal subunit. Associates with free 30S ribosomal subunits (but not with 30S subunits that are part of 70S ribosomes or polysomes). Required for efficient processing of 16S rRNA. May interact with the 5'-terminal helix region of 16S rRNA.</text>
</comment>
<comment type="similarity">
    <text evidence="2">Belongs to the RbfA family.</text>
</comment>
<dbReference type="InterPro" id="IPR020053">
    <property type="entry name" value="Ribosome-bd_factorA_CS"/>
</dbReference>
<keyword evidence="1 2" id="KW-0690">Ribosome biogenesis</keyword>
<dbReference type="PROSITE" id="PS01319">
    <property type="entry name" value="RBFA"/>
    <property type="match status" value="1"/>
</dbReference>
<comment type="caution">
    <text evidence="3">The sequence shown here is derived from an EMBL/GenBank/DDBJ whole genome shotgun (WGS) entry which is preliminary data.</text>
</comment>
<dbReference type="RefSeq" id="WP_177719174.1">
    <property type="nucleotide sequence ID" value="NZ_JACRSQ010000030.1"/>
</dbReference>
<dbReference type="AlphaFoldDB" id="A0A926DVB8"/>
<protein>
    <recommendedName>
        <fullName evidence="2">Ribosome-binding factor A</fullName>
    </recommendedName>
</protein>
<evidence type="ECO:0000256" key="1">
    <source>
        <dbReference type="ARBA" id="ARBA00022517"/>
    </source>
</evidence>
<dbReference type="Gene3D" id="3.30.300.20">
    <property type="match status" value="1"/>
</dbReference>
<evidence type="ECO:0000256" key="2">
    <source>
        <dbReference type="HAMAP-Rule" id="MF_00003"/>
    </source>
</evidence>
<dbReference type="InterPro" id="IPR015946">
    <property type="entry name" value="KH_dom-like_a/b"/>
</dbReference>
<dbReference type="EMBL" id="JACRSQ010000030">
    <property type="protein sequence ID" value="MBC8544751.1"/>
    <property type="molecule type" value="Genomic_DNA"/>
</dbReference>
<reference evidence="3" key="1">
    <citation type="submission" date="2020-08" db="EMBL/GenBank/DDBJ databases">
        <title>Genome public.</title>
        <authorList>
            <person name="Liu C."/>
            <person name="Sun Q."/>
        </authorList>
    </citation>
    <scope>NUCLEOTIDE SEQUENCE</scope>
    <source>
        <strain evidence="3">NSJ-32</strain>
    </source>
</reference>
<dbReference type="Proteomes" id="UP000657006">
    <property type="component" value="Unassembled WGS sequence"/>
</dbReference>
<sequence>MQARRNYNRTTRINEEIRKEVSYILQNLLKDPRIDILTSVVKVDTTKDLKYCKLFISVLGDDEKRSQTKVALKSAAGFIRRELAARLNLRNTPELIFVMDDSIEYSVHMEQKLKEIQAETPTEE</sequence>
<dbReference type="NCBIfam" id="TIGR00082">
    <property type="entry name" value="rbfA"/>
    <property type="match status" value="1"/>
</dbReference>
<keyword evidence="4" id="KW-1185">Reference proteome</keyword>
<dbReference type="InterPro" id="IPR000238">
    <property type="entry name" value="RbfA"/>
</dbReference>
<dbReference type="PANTHER" id="PTHR33515:SF1">
    <property type="entry name" value="RIBOSOME-BINDING FACTOR A, CHLOROPLASTIC-RELATED"/>
    <property type="match status" value="1"/>
</dbReference>
<proteinExistence type="inferred from homology"/>
<comment type="subunit">
    <text evidence="2">Monomer. Binds 30S ribosomal subunits, but not 50S ribosomal subunits or 70S ribosomes.</text>
</comment>
<keyword evidence="2" id="KW-0963">Cytoplasm</keyword>
<dbReference type="GO" id="GO:0030490">
    <property type="term" value="P:maturation of SSU-rRNA"/>
    <property type="evidence" value="ECO:0007669"/>
    <property type="project" value="UniProtKB-UniRule"/>
</dbReference>
<comment type="subcellular location">
    <subcellularLocation>
        <location evidence="2">Cytoplasm</location>
    </subcellularLocation>
</comment>
<dbReference type="GO" id="GO:0043024">
    <property type="term" value="F:ribosomal small subunit binding"/>
    <property type="evidence" value="ECO:0007669"/>
    <property type="project" value="TreeGrafter"/>
</dbReference>
<name>A0A926DVB8_9FIRM</name>
<gene>
    <name evidence="2 3" type="primary">rbfA</name>
    <name evidence="3" type="ORF">H8730_14475</name>
</gene>
<evidence type="ECO:0000313" key="4">
    <source>
        <dbReference type="Proteomes" id="UP000657006"/>
    </source>
</evidence>
<dbReference type="Pfam" id="PF02033">
    <property type="entry name" value="RBFA"/>
    <property type="match status" value="1"/>
</dbReference>
<dbReference type="SUPFAM" id="SSF89919">
    <property type="entry name" value="Ribosome-binding factor A, RbfA"/>
    <property type="match status" value="1"/>
</dbReference>
<dbReference type="GO" id="GO:0005829">
    <property type="term" value="C:cytosol"/>
    <property type="evidence" value="ECO:0007669"/>
    <property type="project" value="TreeGrafter"/>
</dbReference>